<dbReference type="PROSITE" id="PS51163">
    <property type="entry name" value="YRDC"/>
    <property type="match status" value="1"/>
</dbReference>
<dbReference type="Gene3D" id="3.90.870.10">
    <property type="entry name" value="DHBP synthase"/>
    <property type="match status" value="1"/>
</dbReference>
<feature type="domain" description="YrdC-like" evidence="10">
    <location>
        <begin position="7"/>
        <end position="194"/>
    </location>
</feature>
<dbReference type="InterPro" id="IPR006070">
    <property type="entry name" value="Sua5-like_dom"/>
</dbReference>
<accession>A0ABY5TN18</accession>
<name>A0ABY5TN18_9GAMM</name>
<dbReference type="Proteomes" id="UP001059934">
    <property type="component" value="Chromosome"/>
</dbReference>
<evidence type="ECO:0000256" key="3">
    <source>
        <dbReference type="ARBA" id="ARBA00022679"/>
    </source>
</evidence>
<evidence type="ECO:0000256" key="8">
    <source>
        <dbReference type="ARBA" id="ARBA00048366"/>
    </source>
</evidence>
<keyword evidence="4 9" id="KW-0819">tRNA processing</keyword>
<dbReference type="InterPro" id="IPR050156">
    <property type="entry name" value="TC-AMP_synthase_SUA5"/>
</dbReference>
<dbReference type="EMBL" id="CP103416">
    <property type="protein sequence ID" value="UVW35214.1"/>
    <property type="molecule type" value="Genomic_DNA"/>
</dbReference>
<evidence type="ECO:0000259" key="10">
    <source>
        <dbReference type="PROSITE" id="PS51163"/>
    </source>
</evidence>
<comment type="similarity">
    <text evidence="9">Belongs to the SUA5 family. TsaC subfamily.</text>
</comment>
<evidence type="ECO:0000256" key="5">
    <source>
        <dbReference type="ARBA" id="ARBA00022695"/>
    </source>
</evidence>
<dbReference type="InterPro" id="IPR017945">
    <property type="entry name" value="DHBP_synth_RibB-like_a/b_dom"/>
</dbReference>
<evidence type="ECO:0000256" key="4">
    <source>
        <dbReference type="ARBA" id="ARBA00022694"/>
    </source>
</evidence>
<keyword evidence="6 9" id="KW-0547">Nucleotide-binding</keyword>
<evidence type="ECO:0000256" key="1">
    <source>
        <dbReference type="ARBA" id="ARBA00004496"/>
    </source>
</evidence>
<sequence length="194" mass="20533">MTDWISDPQVCAAAQLLKQQAVIAYPTESVWGLGCDPGSLQAVEKLLRLKGRSLSKGLILIAASTEQFAPFLAGLEPDALRRFQTPQQKPTTWLVPNNGSVPEWISGGHDTLALRVTDHPLAAALCQLFGGPLVSTSANPQGQPAATSAEQVQGYFGQAVGVKALDFLTPGTVGDAVKPSEIRYLLSGEIVREG</sequence>
<keyword evidence="5 9" id="KW-0548">Nucleotidyltransferase</keyword>
<dbReference type="EC" id="2.7.7.87" evidence="9"/>
<evidence type="ECO:0000256" key="6">
    <source>
        <dbReference type="ARBA" id="ARBA00022741"/>
    </source>
</evidence>
<gene>
    <name evidence="9" type="primary">tsaC</name>
    <name evidence="11" type="ORF">NYF23_01085</name>
</gene>
<keyword evidence="3 9" id="KW-0808">Transferase</keyword>
<evidence type="ECO:0000256" key="9">
    <source>
        <dbReference type="HAMAP-Rule" id="MF_01852"/>
    </source>
</evidence>
<dbReference type="PANTHER" id="PTHR17490">
    <property type="entry name" value="SUA5"/>
    <property type="match status" value="1"/>
</dbReference>
<comment type="function">
    <text evidence="9">Required for the formation of a threonylcarbamoyl group on adenosine at position 37 (t(6)A37) in tRNAs that read codons beginning with adenine. Catalyzes the conversion of L-threonine, HCO(3)(-)/CO(2) and ATP to give threonylcarbamoyl-AMP (TC-AMP) as the acyladenylate intermediate, with the release of diphosphate.</text>
</comment>
<evidence type="ECO:0000313" key="11">
    <source>
        <dbReference type="EMBL" id="UVW35214.1"/>
    </source>
</evidence>
<dbReference type="SUPFAM" id="SSF55821">
    <property type="entry name" value="YrdC/RibB"/>
    <property type="match status" value="1"/>
</dbReference>
<evidence type="ECO:0000256" key="7">
    <source>
        <dbReference type="ARBA" id="ARBA00022840"/>
    </source>
</evidence>
<keyword evidence="2 9" id="KW-0963">Cytoplasm</keyword>
<evidence type="ECO:0000256" key="2">
    <source>
        <dbReference type="ARBA" id="ARBA00022490"/>
    </source>
</evidence>
<proteinExistence type="inferred from homology"/>
<comment type="catalytic activity">
    <reaction evidence="8 9">
        <text>L-threonine + hydrogencarbonate + ATP = L-threonylcarbamoyladenylate + diphosphate + H2O</text>
        <dbReference type="Rhea" id="RHEA:36407"/>
        <dbReference type="ChEBI" id="CHEBI:15377"/>
        <dbReference type="ChEBI" id="CHEBI:17544"/>
        <dbReference type="ChEBI" id="CHEBI:30616"/>
        <dbReference type="ChEBI" id="CHEBI:33019"/>
        <dbReference type="ChEBI" id="CHEBI:57926"/>
        <dbReference type="ChEBI" id="CHEBI:73682"/>
        <dbReference type="EC" id="2.7.7.87"/>
    </reaction>
</comment>
<dbReference type="HAMAP" id="MF_01852">
    <property type="entry name" value="TsaC"/>
    <property type="match status" value="1"/>
</dbReference>
<dbReference type="InterPro" id="IPR023535">
    <property type="entry name" value="TC-AMP_synthase"/>
</dbReference>
<protein>
    <recommendedName>
        <fullName evidence="9">Threonylcarbamoyl-AMP synthase</fullName>
        <shortName evidence="9">TC-AMP synthase</shortName>
        <ecNumber evidence="9">2.7.7.87</ecNumber>
    </recommendedName>
    <alternativeName>
        <fullName evidence="9">L-threonylcarbamoyladenylate synthase</fullName>
    </alternativeName>
    <alternativeName>
        <fullName evidence="9">t(6)A37 threonylcarbamoyladenosine biosynthesis protein TsaC</fullName>
    </alternativeName>
    <alternativeName>
        <fullName evidence="9">tRNA threonylcarbamoyladenosine biosynthesis protein TsaC</fullName>
    </alternativeName>
</protein>
<keyword evidence="12" id="KW-1185">Reference proteome</keyword>
<reference evidence="11" key="1">
    <citation type="submission" date="2022-08" db="EMBL/GenBank/DDBJ databases">
        <title>Catabolic pathway analysis in culturable SAR92 clade bacteria reveals their overlooked roles in DMSP degradation in coastal seas.</title>
        <authorList>
            <person name="He X."/>
            <person name="Zhang X."/>
            <person name="Zhang Y."/>
        </authorList>
    </citation>
    <scope>NUCLEOTIDE SEQUENCE</scope>
    <source>
        <strain evidence="11">H455</strain>
    </source>
</reference>
<keyword evidence="7 9" id="KW-0067">ATP-binding</keyword>
<comment type="subcellular location">
    <subcellularLocation>
        <location evidence="1 9">Cytoplasm</location>
    </subcellularLocation>
</comment>
<evidence type="ECO:0000313" key="12">
    <source>
        <dbReference type="Proteomes" id="UP001059934"/>
    </source>
</evidence>
<dbReference type="Pfam" id="PF01300">
    <property type="entry name" value="Sua5_yciO_yrdC"/>
    <property type="match status" value="1"/>
</dbReference>
<dbReference type="PANTHER" id="PTHR17490:SF18">
    <property type="entry name" value="THREONYLCARBAMOYL-AMP SYNTHASE"/>
    <property type="match status" value="1"/>
</dbReference>
<organism evidence="11 12">
    <name type="scientific">SAR92 clade bacterium H455</name>
    <dbReference type="NCBI Taxonomy" id="2974818"/>
    <lineage>
        <taxon>Bacteria</taxon>
        <taxon>Pseudomonadati</taxon>
        <taxon>Pseudomonadota</taxon>
        <taxon>Gammaproteobacteria</taxon>
        <taxon>Cellvibrionales</taxon>
        <taxon>Porticoccaceae</taxon>
        <taxon>SAR92 clade</taxon>
    </lineage>
</organism>